<dbReference type="InterPro" id="IPR005859">
    <property type="entry name" value="CysK"/>
</dbReference>
<accession>A0A1M4Y0R6</accession>
<keyword evidence="6 11" id="KW-0808">Transferase</keyword>
<evidence type="ECO:0000256" key="2">
    <source>
        <dbReference type="ARBA" id="ARBA00004962"/>
    </source>
</evidence>
<evidence type="ECO:0000256" key="8">
    <source>
        <dbReference type="ARBA" id="ARBA00023192"/>
    </source>
</evidence>
<evidence type="ECO:0000256" key="6">
    <source>
        <dbReference type="ARBA" id="ARBA00022679"/>
    </source>
</evidence>
<comment type="catalytic activity">
    <reaction evidence="9 11">
        <text>O-acetyl-L-serine + hydrogen sulfide = L-cysteine + acetate</text>
        <dbReference type="Rhea" id="RHEA:14829"/>
        <dbReference type="ChEBI" id="CHEBI:29919"/>
        <dbReference type="ChEBI" id="CHEBI:30089"/>
        <dbReference type="ChEBI" id="CHEBI:35235"/>
        <dbReference type="ChEBI" id="CHEBI:58340"/>
        <dbReference type="EC" id="2.5.1.47"/>
    </reaction>
</comment>
<dbReference type="STRING" id="1302690.BUE76_14705"/>
<evidence type="ECO:0000256" key="1">
    <source>
        <dbReference type="ARBA" id="ARBA00001933"/>
    </source>
</evidence>
<comment type="pathway">
    <text evidence="2">Amino-acid biosynthesis; L-cysteine biosynthesis; L-cysteine from L-serine: step 2/2.</text>
</comment>
<evidence type="ECO:0000256" key="4">
    <source>
        <dbReference type="ARBA" id="ARBA00012681"/>
    </source>
</evidence>
<dbReference type="CDD" id="cd01561">
    <property type="entry name" value="CBS_like"/>
    <property type="match status" value="1"/>
</dbReference>
<evidence type="ECO:0000256" key="7">
    <source>
        <dbReference type="ARBA" id="ARBA00022898"/>
    </source>
</evidence>
<dbReference type="Proteomes" id="UP000184368">
    <property type="component" value="Unassembled WGS sequence"/>
</dbReference>
<dbReference type="EMBL" id="FQUO01000004">
    <property type="protein sequence ID" value="SHE99163.1"/>
    <property type="molecule type" value="Genomic_DNA"/>
</dbReference>
<dbReference type="PROSITE" id="PS00901">
    <property type="entry name" value="CYS_SYNTHASE"/>
    <property type="match status" value="1"/>
</dbReference>
<feature type="domain" description="Tryptophan synthase beta chain-like PALP" evidence="12">
    <location>
        <begin position="37"/>
        <end position="317"/>
    </location>
</feature>
<dbReference type="NCBIfam" id="TIGR01139">
    <property type="entry name" value="cysK"/>
    <property type="match status" value="1"/>
</dbReference>
<dbReference type="InterPro" id="IPR036052">
    <property type="entry name" value="TrpB-like_PALP_sf"/>
</dbReference>
<keyword evidence="14" id="KW-1185">Reference proteome</keyword>
<dbReference type="GO" id="GO:0006535">
    <property type="term" value="P:cysteine biosynthetic process from serine"/>
    <property type="evidence" value="ECO:0007669"/>
    <property type="project" value="UniProtKB-UniRule"/>
</dbReference>
<keyword evidence="7 10" id="KW-0663">Pyridoxal phosphate</keyword>
<name>A0A1M4Y0R6_9BACT</name>
<evidence type="ECO:0000256" key="11">
    <source>
        <dbReference type="RuleBase" id="RU003985"/>
    </source>
</evidence>
<proteinExistence type="inferred from homology"/>
<evidence type="ECO:0000256" key="5">
    <source>
        <dbReference type="ARBA" id="ARBA00022605"/>
    </source>
</evidence>
<dbReference type="EC" id="2.5.1.47" evidence="4 11"/>
<dbReference type="InterPro" id="IPR005856">
    <property type="entry name" value="Cys_synth"/>
</dbReference>
<evidence type="ECO:0000256" key="9">
    <source>
        <dbReference type="ARBA" id="ARBA00047931"/>
    </source>
</evidence>
<evidence type="ECO:0000256" key="3">
    <source>
        <dbReference type="ARBA" id="ARBA00007103"/>
    </source>
</evidence>
<keyword evidence="5 11" id="KW-0028">Amino-acid biosynthesis</keyword>
<comment type="cofactor">
    <cofactor evidence="1 10 11">
        <name>pyridoxal 5'-phosphate</name>
        <dbReference type="ChEBI" id="CHEBI:597326"/>
    </cofactor>
</comment>
<dbReference type="PANTHER" id="PTHR10314">
    <property type="entry name" value="CYSTATHIONINE BETA-SYNTHASE"/>
    <property type="match status" value="1"/>
</dbReference>
<evidence type="ECO:0000313" key="14">
    <source>
        <dbReference type="Proteomes" id="UP000184368"/>
    </source>
</evidence>
<protein>
    <recommendedName>
        <fullName evidence="4 11">Cysteine synthase</fullName>
        <ecNumber evidence="4 11">2.5.1.47</ecNumber>
    </recommendedName>
</protein>
<evidence type="ECO:0000259" key="12">
    <source>
        <dbReference type="Pfam" id="PF00291"/>
    </source>
</evidence>
<comment type="similarity">
    <text evidence="3 11">Belongs to the cysteine synthase/cystathionine beta-synthase family.</text>
</comment>
<dbReference type="Gene3D" id="3.40.50.1100">
    <property type="match status" value="2"/>
</dbReference>
<reference evidence="13 14" key="1">
    <citation type="submission" date="2016-11" db="EMBL/GenBank/DDBJ databases">
        <authorList>
            <person name="Jaros S."/>
            <person name="Januszkiewicz K."/>
            <person name="Wedrychowicz H."/>
        </authorList>
    </citation>
    <scope>NUCLEOTIDE SEQUENCE [LARGE SCALE GENOMIC DNA]</scope>
    <source>
        <strain evidence="13 14">DSM 26897</strain>
    </source>
</reference>
<dbReference type="GO" id="GO:0004124">
    <property type="term" value="F:cysteine synthase activity"/>
    <property type="evidence" value="ECO:0007669"/>
    <property type="project" value="UniProtKB-UniRule"/>
</dbReference>
<dbReference type="InterPro" id="IPR050214">
    <property type="entry name" value="Cys_Synth/Cystath_Beta-Synth"/>
</dbReference>
<dbReference type="FunFam" id="3.40.50.1100:FF:000006">
    <property type="entry name" value="Cysteine synthase"/>
    <property type="match status" value="1"/>
</dbReference>
<dbReference type="SUPFAM" id="SSF53686">
    <property type="entry name" value="Tryptophan synthase beta subunit-like PLP-dependent enzymes"/>
    <property type="match status" value="1"/>
</dbReference>
<gene>
    <name evidence="13" type="ORF">SAMN05444008_104106</name>
</gene>
<evidence type="ECO:0000256" key="10">
    <source>
        <dbReference type="PIRSR" id="PIRSR605856-51"/>
    </source>
</evidence>
<dbReference type="NCBIfam" id="TIGR01136">
    <property type="entry name" value="cysKM"/>
    <property type="match status" value="1"/>
</dbReference>
<dbReference type="InterPro" id="IPR001926">
    <property type="entry name" value="TrpB-like_PALP"/>
</dbReference>
<sequence>MILVISSLSLLWTPVLLLTLAALTFDIIVAMKAANILDTIGGTPHVLLSRLFPDHQVWMKLERTNPGSSIKDRIALAMVEDAEAKGILHQDSVIIEPTSGNTGIGLALVAAVKGYRIVLVMPESMSIERRRLMAAYGADLVLTPREKGMKGAIEKAKELAAETPGGWIPQQFDNEANAAIHRRTTAQEILADFPGGIDYLITGVGTGGHITGVAEVLKERFPSLQVFAVEPELSPVLSGGAPSPHPLQGIGAGFVPPILNAAILDGVVQVEKDAAFSYAQQLAKQEGILAGISTGASLAAVAQKLGDLPIGATVLTFNYDTGERYLSVEGLY</sequence>
<dbReference type="Pfam" id="PF00291">
    <property type="entry name" value="PALP"/>
    <property type="match status" value="1"/>
</dbReference>
<dbReference type="AlphaFoldDB" id="A0A1M4Y0R6"/>
<dbReference type="InterPro" id="IPR001216">
    <property type="entry name" value="P-phosphate_BS"/>
</dbReference>
<evidence type="ECO:0000313" key="13">
    <source>
        <dbReference type="EMBL" id="SHE99163.1"/>
    </source>
</evidence>
<organism evidence="13 14">
    <name type="scientific">Cnuella takakiae</name>
    <dbReference type="NCBI Taxonomy" id="1302690"/>
    <lineage>
        <taxon>Bacteria</taxon>
        <taxon>Pseudomonadati</taxon>
        <taxon>Bacteroidota</taxon>
        <taxon>Chitinophagia</taxon>
        <taxon>Chitinophagales</taxon>
        <taxon>Chitinophagaceae</taxon>
        <taxon>Cnuella</taxon>
    </lineage>
</organism>
<keyword evidence="8 11" id="KW-0198">Cysteine biosynthesis</keyword>
<feature type="modified residue" description="N6-(pyridoxal phosphate)lysine" evidence="10">
    <location>
        <position position="71"/>
    </location>
</feature>